<evidence type="ECO:0000256" key="2">
    <source>
        <dbReference type="ARBA" id="ARBA00022692"/>
    </source>
</evidence>
<dbReference type="AlphaFoldDB" id="A0A2Z5G805"/>
<name>A0A2Z5G805_9BACT</name>
<feature type="transmembrane region" description="Helical" evidence="6">
    <location>
        <begin position="79"/>
        <end position="99"/>
    </location>
</feature>
<evidence type="ECO:0000313" key="7">
    <source>
        <dbReference type="EMBL" id="AXC15412.1"/>
    </source>
</evidence>
<feature type="compositionally biased region" description="Polar residues" evidence="5">
    <location>
        <begin position="424"/>
        <end position="434"/>
    </location>
</feature>
<feature type="compositionally biased region" description="Polar residues" evidence="5">
    <location>
        <begin position="404"/>
        <end position="414"/>
    </location>
</feature>
<evidence type="ECO:0000256" key="4">
    <source>
        <dbReference type="ARBA" id="ARBA00023136"/>
    </source>
</evidence>
<dbReference type="KEGG" id="abas:ACPOL_6168"/>
<dbReference type="Pfam" id="PF04610">
    <property type="entry name" value="TrbL"/>
    <property type="match status" value="1"/>
</dbReference>
<comment type="subcellular location">
    <subcellularLocation>
        <location evidence="1">Membrane</location>
        <topology evidence="1">Multi-pass membrane protein</topology>
    </subcellularLocation>
</comment>
<gene>
    <name evidence="7" type="ORF">ACPOL_6168</name>
</gene>
<feature type="transmembrane region" description="Helical" evidence="6">
    <location>
        <begin position="208"/>
        <end position="228"/>
    </location>
</feature>
<keyword evidence="8" id="KW-1185">Reference proteome</keyword>
<dbReference type="EMBL" id="CP030840">
    <property type="protein sequence ID" value="AXC15412.1"/>
    <property type="molecule type" value="Genomic_DNA"/>
</dbReference>
<feature type="compositionally biased region" description="Low complexity" evidence="5">
    <location>
        <begin position="342"/>
        <end position="357"/>
    </location>
</feature>
<keyword evidence="3 6" id="KW-1133">Transmembrane helix</keyword>
<reference evidence="7 8" key="1">
    <citation type="journal article" date="2018" name="Front. Microbiol.">
        <title>Hydrolytic Capabilities as a Key to Environmental Success: Chitinolytic and Cellulolytic Acidobacteria From Acidic Sub-arctic Soils and Boreal Peatlands.</title>
        <authorList>
            <person name="Belova S.E."/>
            <person name="Ravin N.V."/>
            <person name="Pankratov T.A."/>
            <person name="Rakitin A.L."/>
            <person name="Ivanova A.A."/>
            <person name="Beletsky A.V."/>
            <person name="Mardanov A.V."/>
            <person name="Sinninghe Damste J.S."/>
            <person name="Dedysh S.N."/>
        </authorList>
    </citation>
    <scope>NUCLEOTIDE SEQUENCE [LARGE SCALE GENOMIC DNA]</scope>
    <source>
        <strain evidence="7 8">SBC82</strain>
    </source>
</reference>
<proteinExistence type="predicted"/>
<dbReference type="GO" id="GO:0030255">
    <property type="term" value="P:protein secretion by the type IV secretion system"/>
    <property type="evidence" value="ECO:0007669"/>
    <property type="project" value="InterPro"/>
</dbReference>
<feature type="compositionally biased region" description="Low complexity" evidence="5">
    <location>
        <begin position="435"/>
        <end position="451"/>
    </location>
</feature>
<evidence type="ECO:0000256" key="1">
    <source>
        <dbReference type="ARBA" id="ARBA00004141"/>
    </source>
</evidence>
<feature type="transmembrane region" description="Helical" evidence="6">
    <location>
        <begin position="174"/>
        <end position="196"/>
    </location>
</feature>
<evidence type="ECO:0000313" key="8">
    <source>
        <dbReference type="Proteomes" id="UP000253606"/>
    </source>
</evidence>
<feature type="compositionally biased region" description="Low complexity" evidence="5">
    <location>
        <begin position="325"/>
        <end position="335"/>
    </location>
</feature>
<dbReference type="Proteomes" id="UP000253606">
    <property type="component" value="Chromosome"/>
</dbReference>
<evidence type="ECO:0000256" key="3">
    <source>
        <dbReference type="ARBA" id="ARBA00022989"/>
    </source>
</evidence>
<keyword evidence="2 6" id="KW-0812">Transmembrane</keyword>
<feature type="region of interest" description="Disordered" evidence="5">
    <location>
        <begin position="318"/>
        <end position="358"/>
    </location>
</feature>
<protein>
    <submittedName>
        <fullName evidence="7">Uncharacterized protein</fullName>
    </submittedName>
</protein>
<sequence>MMSSIIQVHSGIATLAFFQGTQLNLFESFLTQAISGINSTSITSGMQNIAYVVLLIGFLWQVYQAALHGGDVRGLCVSLIKYVVTAIVVMNYSAVFTTVNQGFVNAGNWIGNATGVGNLLDNWKNDISTQYSQDGAQQMWGLVTGSMAGLIDGLLILVAYILYPFVIAIFGFFYIFYGSVLYIFGPIVIAFMPLGATNRLAKAYVENVFIWNAWPILYGGFGALLSAVQMGQVGQMLSQNNFLGGLGNLEGSFLIGAASIIYSLAIAVIPFIAKRIVSGEVGATAGTLLGAATTALTAGIAAEEGVAAGITNSVGEAATGGGKAASGSSSAAGNSRVGTGSNQPAAAQRAQPNQPANINGHAALTASESASPTRGEAVADSIRGGLESAVDPTPRLWKGEDDPSSTGAQSSTSLAGEISKERSSQSGTISTQRDGASPNPSSRRPSGPTPALTRSHGLATWGAYHGARLATQAAMGGARSAGGVAQRVVGAIANPVETAGKFGAKGEQTAGAATSVAGKAATVAAKVASAVTHPRETAGGGVQAASSAATTAVADAASTIRQSVKAVSANFSEAYEKTHSEESPK</sequence>
<accession>A0A2Z5G805</accession>
<keyword evidence="4 6" id="KW-0472">Membrane</keyword>
<dbReference type="RefSeq" id="WP_114210066.1">
    <property type="nucleotide sequence ID" value="NZ_CP030840.1"/>
</dbReference>
<feature type="transmembrane region" description="Helical" evidence="6">
    <location>
        <begin position="139"/>
        <end position="162"/>
    </location>
</feature>
<feature type="transmembrane region" description="Helical" evidence="6">
    <location>
        <begin position="49"/>
        <end position="67"/>
    </location>
</feature>
<organism evidence="7 8">
    <name type="scientific">Acidisarcina polymorpha</name>
    <dbReference type="NCBI Taxonomy" id="2211140"/>
    <lineage>
        <taxon>Bacteria</taxon>
        <taxon>Pseudomonadati</taxon>
        <taxon>Acidobacteriota</taxon>
        <taxon>Terriglobia</taxon>
        <taxon>Terriglobales</taxon>
        <taxon>Acidobacteriaceae</taxon>
        <taxon>Acidisarcina</taxon>
    </lineage>
</organism>
<evidence type="ECO:0000256" key="6">
    <source>
        <dbReference type="SAM" id="Phobius"/>
    </source>
</evidence>
<dbReference type="GO" id="GO:0016020">
    <property type="term" value="C:membrane"/>
    <property type="evidence" value="ECO:0007669"/>
    <property type="project" value="UniProtKB-SubCell"/>
</dbReference>
<feature type="region of interest" description="Disordered" evidence="5">
    <location>
        <begin position="385"/>
        <end position="455"/>
    </location>
</feature>
<evidence type="ECO:0000256" key="5">
    <source>
        <dbReference type="SAM" id="MobiDB-lite"/>
    </source>
</evidence>
<dbReference type="InterPro" id="IPR007688">
    <property type="entry name" value="Conjugal_tfr_TrbL/VirB6"/>
</dbReference>
<feature type="transmembrane region" description="Helical" evidence="6">
    <location>
        <begin position="249"/>
        <end position="273"/>
    </location>
</feature>
<dbReference type="OrthoDB" id="104451at2"/>